<dbReference type="InterPro" id="IPR018456">
    <property type="entry name" value="PTR2_symporter_CS"/>
</dbReference>
<name>A0AAP0F5D7_9MAGN</name>
<feature type="transmembrane region" description="Helical" evidence="7">
    <location>
        <begin position="62"/>
        <end position="84"/>
    </location>
</feature>
<keyword evidence="5 7" id="KW-0472">Membrane</keyword>
<dbReference type="EMBL" id="JBBNAE010000008">
    <property type="protein sequence ID" value="KAK9102737.1"/>
    <property type="molecule type" value="Genomic_DNA"/>
</dbReference>
<dbReference type="Proteomes" id="UP001417504">
    <property type="component" value="Unassembled WGS sequence"/>
</dbReference>
<evidence type="ECO:0000256" key="7">
    <source>
        <dbReference type="SAM" id="Phobius"/>
    </source>
</evidence>
<keyword evidence="3 7" id="KW-0812">Transmembrane</keyword>
<dbReference type="SUPFAM" id="SSF103473">
    <property type="entry name" value="MFS general substrate transporter"/>
    <property type="match status" value="1"/>
</dbReference>
<keyword evidence="4 7" id="KW-1133">Transmembrane helix</keyword>
<comment type="subcellular location">
    <subcellularLocation>
        <location evidence="1">Membrane</location>
        <topology evidence="1">Multi-pass membrane protein</topology>
    </subcellularLocation>
</comment>
<feature type="transmembrane region" description="Helical" evidence="7">
    <location>
        <begin position="366"/>
        <end position="388"/>
    </location>
</feature>
<dbReference type="GO" id="GO:0016020">
    <property type="term" value="C:membrane"/>
    <property type="evidence" value="ECO:0007669"/>
    <property type="project" value="UniProtKB-SubCell"/>
</dbReference>
<dbReference type="InterPro" id="IPR036259">
    <property type="entry name" value="MFS_trans_sf"/>
</dbReference>
<organism evidence="8 9">
    <name type="scientific">Stephania japonica</name>
    <dbReference type="NCBI Taxonomy" id="461633"/>
    <lineage>
        <taxon>Eukaryota</taxon>
        <taxon>Viridiplantae</taxon>
        <taxon>Streptophyta</taxon>
        <taxon>Embryophyta</taxon>
        <taxon>Tracheophyta</taxon>
        <taxon>Spermatophyta</taxon>
        <taxon>Magnoliopsida</taxon>
        <taxon>Ranunculales</taxon>
        <taxon>Menispermaceae</taxon>
        <taxon>Menispermoideae</taxon>
        <taxon>Cissampelideae</taxon>
        <taxon>Stephania</taxon>
    </lineage>
</organism>
<gene>
    <name evidence="8" type="ORF">Sjap_019991</name>
</gene>
<dbReference type="GO" id="GO:0006857">
    <property type="term" value="P:oligopeptide transport"/>
    <property type="evidence" value="ECO:0007669"/>
    <property type="project" value="InterPro"/>
</dbReference>
<evidence type="ECO:0000256" key="3">
    <source>
        <dbReference type="ARBA" id="ARBA00022692"/>
    </source>
</evidence>
<evidence type="ECO:0000313" key="9">
    <source>
        <dbReference type="Proteomes" id="UP001417504"/>
    </source>
</evidence>
<protein>
    <submittedName>
        <fullName evidence="8">Uncharacterized protein</fullName>
    </submittedName>
</protein>
<accession>A0AAP0F5D7</accession>
<feature type="transmembrane region" description="Helical" evidence="7">
    <location>
        <begin position="537"/>
        <end position="561"/>
    </location>
</feature>
<evidence type="ECO:0000256" key="2">
    <source>
        <dbReference type="ARBA" id="ARBA00005982"/>
    </source>
</evidence>
<feature type="transmembrane region" description="Helical" evidence="7">
    <location>
        <begin position="96"/>
        <end position="118"/>
    </location>
</feature>
<dbReference type="PANTHER" id="PTHR11654">
    <property type="entry name" value="OLIGOPEPTIDE TRANSPORTER-RELATED"/>
    <property type="match status" value="1"/>
</dbReference>
<feature type="transmembrane region" description="Helical" evidence="7">
    <location>
        <begin position="490"/>
        <end position="513"/>
    </location>
</feature>
<comment type="caution">
    <text evidence="8">The sequence shown here is derived from an EMBL/GenBank/DDBJ whole genome shotgun (WGS) entry which is preliminary data.</text>
</comment>
<dbReference type="PROSITE" id="PS01022">
    <property type="entry name" value="PTR2_1"/>
    <property type="match status" value="1"/>
</dbReference>
<feature type="transmembrane region" description="Helical" evidence="7">
    <location>
        <begin position="327"/>
        <end position="346"/>
    </location>
</feature>
<evidence type="ECO:0000256" key="4">
    <source>
        <dbReference type="ARBA" id="ARBA00022989"/>
    </source>
</evidence>
<evidence type="ECO:0000313" key="8">
    <source>
        <dbReference type="EMBL" id="KAK9102737.1"/>
    </source>
</evidence>
<dbReference type="Pfam" id="PF00854">
    <property type="entry name" value="PTR2"/>
    <property type="match status" value="1"/>
</dbReference>
<feature type="transmembrane region" description="Helical" evidence="7">
    <location>
        <begin position="185"/>
        <end position="204"/>
    </location>
</feature>
<evidence type="ECO:0000256" key="6">
    <source>
        <dbReference type="SAM" id="MobiDB-lite"/>
    </source>
</evidence>
<dbReference type="AlphaFoldDB" id="A0AAP0F5D7"/>
<dbReference type="CDD" id="cd17416">
    <property type="entry name" value="MFS_NPF1_2"/>
    <property type="match status" value="1"/>
</dbReference>
<evidence type="ECO:0000256" key="1">
    <source>
        <dbReference type="ARBA" id="ARBA00004141"/>
    </source>
</evidence>
<sequence>MESQITSEDSTHEQQSSTQKNGGLNTIPFIIANEAFEKTASYGLLPNMIMYLMNGYHMSVSMGTNVISIWSAFTNFLPIVGAFLSDSYLGRYRTIAFGSVLSFMGAVLLWLTTMIPDAKPTPCSSSNQSCKLAGSNQLALLLFSFGLMSIGAGGIRSCSLAFGADQWDVKDNSRNETILQNYFNWYYASTAFAVLISMTVVVYIQDHFGWKVGFGVPALLMLLSALLFFLASPFYNKVNGNKNLFTRLAQAAIVSFKNRHLILPQAGDIGVAYHHEKSSRIVAPTEKLRFINKACIIRSVEKDLGPDGKASNPWSLCTIEQVEELKALLKVIPIWSTGIMIAVTVNQPTFPLIQANSMDRHITPHFQIPGGSFATFTVGTLTIWVAIYDRLILPQLAKLTGKPYGLSLKQRMGIGLALSCTSMAVSATIEGIRRRSAIAQGFADNPHAVLHMSAMWLVPQHCLNGLAEAFFAIGQSEFSYSQFPKSMSSIATSLFGLGMAVANLLVGAIVGIVDDLSKRGGQESWVSSNLNKGHYDYYYWLLAGLSVLNFIYFLVCCWAYGPCEEGKIMVKDEELRGSEEAELVPNLRELRLISPA</sequence>
<proteinExistence type="inferred from homology"/>
<dbReference type="InterPro" id="IPR000109">
    <property type="entry name" value="POT_fam"/>
</dbReference>
<feature type="transmembrane region" description="Helical" evidence="7">
    <location>
        <begin position="216"/>
        <end position="235"/>
    </location>
</feature>
<dbReference type="Gene3D" id="1.20.1250.20">
    <property type="entry name" value="MFS general substrate transporter like domains"/>
    <property type="match status" value="1"/>
</dbReference>
<comment type="similarity">
    <text evidence="2">Belongs to the major facilitator superfamily. Proton-dependent oligopeptide transporter (POT/PTR) (TC 2.A.17) family.</text>
</comment>
<reference evidence="8 9" key="1">
    <citation type="submission" date="2024-01" db="EMBL/GenBank/DDBJ databases">
        <title>Genome assemblies of Stephania.</title>
        <authorList>
            <person name="Yang L."/>
        </authorList>
    </citation>
    <scope>NUCLEOTIDE SEQUENCE [LARGE SCALE GENOMIC DNA]</scope>
    <source>
        <strain evidence="8">QJT</strain>
        <tissue evidence="8">Leaf</tissue>
    </source>
</reference>
<feature type="region of interest" description="Disordered" evidence="6">
    <location>
        <begin position="1"/>
        <end position="21"/>
    </location>
</feature>
<dbReference type="GO" id="GO:0022857">
    <property type="term" value="F:transmembrane transporter activity"/>
    <property type="evidence" value="ECO:0007669"/>
    <property type="project" value="InterPro"/>
</dbReference>
<evidence type="ECO:0000256" key="5">
    <source>
        <dbReference type="ARBA" id="ARBA00023136"/>
    </source>
</evidence>
<keyword evidence="9" id="KW-1185">Reference proteome</keyword>
<feature type="transmembrane region" description="Helical" evidence="7">
    <location>
        <begin position="138"/>
        <end position="164"/>
    </location>
</feature>